<keyword evidence="7 9" id="KW-0443">Lipid metabolism</keyword>
<evidence type="ECO:0000256" key="3">
    <source>
        <dbReference type="ARBA" id="ARBA00022692"/>
    </source>
</evidence>
<dbReference type="AlphaFoldDB" id="A0A3S2XYL8"/>
<evidence type="ECO:0000313" key="12">
    <source>
        <dbReference type="EMBL" id="RVT87782.1"/>
    </source>
</evidence>
<organism evidence="12 13">
    <name type="scientific">Inhella crocodyli</name>
    <dbReference type="NCBI Taxonomy" id="2499851"/>
    <lineage>
        <taxon>Bacteria</taxon>
        <taxon>Pseudomonadati</taxon>
        <taxon>Pseudomonadota</taxon>
        <taxon>Betaproteobacteria</taxon>
        <taxon>Burkholderiales</taxon>
        <taxon>Sphaerotilaceae</taxon>
        <taxon>Inhella</taxon>
    </lineage>
</organism>
<gene>
    <name evidence="12" type="ORF">EOD73_01800</name>
</gene>
<dbReference type="PROSITE" id="PS50042">
    <property type="entry name" value="CNMP_BINDING_3"/>
    <property type="match status" value="1"/>
</dbReference>
<dbReference type="GO" id="GO:0046470">
    <property type="term" value="P:phosphatidylcholine metabolic process"/>
    <property type="evidence" value="ECO:0007669"/>
    <property type="project" value="InterPro"/>
</dbReference>
<dbReference type="InterPro" id="IPR000595">
    <property type="entry name" value="cNMP-bd_dom"/>
</dbReference>
<dbReference type="CDD" id="cd00038">
    <property type="entry name" value="CAP_ED"/>
    <property type="match status" value="1"/>
</dbReference>
<feature type="domain" description="PNPLA" evidence="11">
    <location>
        <begin position="318"/>
        <end position="475"/>
    </location>
</feature>
<sequence length="598" mass="65099">MNPSEVHEVLRLSKLFGALSDADRQALVGQLRVRRVQAGHQLYAEGASADGLFIVLSGRLRVSRHGRGGDLLLYNELCPGECTGVAGLMLGQPRTADLFALRDAVVAELNQEGYEHLLRGNPLVFSRLFAQALHHYLRHIQQLDEGQRAQTIAIVPLQAGPEAHRLALHLHEVLSAQGRCALLEPSGEASSELDVAQAMLRIDQHDRQTEVLLIHAEPSASAWTRLALRQADQILFVATPGPSPLPGPLERRLREEPGFDFKRQHLVLVHPEDSPLPQSPRPWRQDRSRLERVLPIRAGHPQDTGRLARLLTGRAVGVVLGGGGARGFAHLGVLRALQEAGIPIDLVGGNSMGALIGSQWALGYGLDEIQARVLAFAANGERPTLPVVSLLSGRRMEQGLRRLCDNAQVDGLWTPFFTAACNLSRAATTVLDHGPLWRAVLASNSPAGLLPPVLYDGELLVDGAILDNVPVEAMRQRLGTPLERRRGNGTVIAIDVDVQEPLEAPVDKTHLRPMDKLRSTLSRGQSLPGIGDILYRAGHLGGLMQRSKTVSLSDFYLEPPVSAYSLMAYKRADEIVACGYEYAVKAIAAWDRLAFGGR</sequence>
<keyword evidence="6" id="KW-1133">Transmembrane helix</keyword>
<dbReference type="PROSITE" id="PS51635">
    <property type="entry name" value="PNPLA"/>
    <property type="match status" value="1"/>
</dbReference>
<dbReference type="SUPFAM" id="SSF51206">
    <property type="entry name" value="cAMP-binding domain-like"/>
    <property type="match status" value="1"/>
</dbReference>
<feature type="domain" description="Cyclic nucleotide-binding" evidence="10">
    <location>
        <begin position="15"/>
        <end position="135"/>
    </location>
</feature>
<comment type="similarity">
    <text evidence="2">Belongs to the NTE family.</text>
</comment>
<dbReference type="RefSeq" id="WP_127680304.1">
    <property type="nucleotide sequence ID" value="NZ_SACM01000001.1"/>
</dbReference>
<comment type="subcellular location">
    <subcellularLocation>
        <location evidence="1">Membrane</location>
    </subcellularLocation>
</comment>
<dbReference type="Pfam" id="PF00027">
    <property type="entry name" value="cNMP_binding"/>
    <property type="match status" value="1"/>
</dbReference>
<evidence type="ECO:0000256" key="1">
    <source>
        <dbReference type="ARBA" id="ARBA00004370"/>
    </source>
</evidence>
<evidence type="ECO:0000256" key="5">
    <source>
        <dbReference type="ARBA" id="ARBA00022963"/>
    </source>
</evidence>
<dbReference type="InterPro" id="IPR050301">
    <property type="entry name" value="NTE"/>
</dbReference>
<feature type="active site" description="Proton acceptor" evidence="9">
    <location>
        <position position="462"/>
    </location>
</feature>
<keyword evidence="13" id="KW-1185">Reference proteome</keyword>
<dbReference type="EMBL" id="SACM01000001">
    <property type="protein sequence ID" value="RVT87782.1"/>
    <property type="molecule type" value="Genomic_DNA"/>
</dbReference>
<feature type="active site" description="Nucleophile" evidence="9">
    <location>
        <position position="351"/>
    </location>
</feature>
<dbReference type="SUPFAM" id="SSF52151">
    <property type="entry name" value="FabD/lysophospholipase-like"/>
    <property type="match status" value="1"/>
</dbReference>
<accession>A0A3S2XYL8</accession>
<dbReference type="GO" id="GO:0016042">
    <property type="term" value="P:lipid catabolic process"/>
    <property type="evidence" value="ECO:0007669"/>
    <property type="project" value="UniProtKB-UniRule"/>
</dbReference>
<keyword evidence="8" id="KW-0472">Membrane</keyword>
<dbReference type="GO" id="GO:0016020">
    <property type="term" value="C:membrane"/>
    <property type="evidence" value="ECO:0007669"/>
    <property type="project" value="UniProtKB-SubCell"/>
</dbReference>
<dbReference type="Pfam" id="PF01734">
    <property type="entry name" value="Patatin"/>
    <property type="match status" value="1"/>
</dbReference>
<evidence type="ECO:0000259" key="11">
    <source>
        <dbReference type="PROSITE" id="PS51635"/>
    </source>
</evidence>
<dbReference type="Proteomes" id="UP000288587">
    <property type="component" value="Unassembled WGS sequence"/>
</dbReference>
<evidence type="ECO:0000259" key="10">
    <source>
        <dbReference type="PROSITE" id="PS50042"/>
    </source>
</evidence>
<feature type="short sequence motif" description="GXGXXG" evidence="9">
    <location>
        <begin position="322"/>
        <end position="327"/>
    </location>
</feature>
<name>A0A3S2XYL8_9BURK</name>
<dbReference type="InterPro" id="IPR014710">
    <property type="entry name" value="RmlC-like_jellyroll"/>
</dbReference>
<dbReference type="InterPro" id="IPR016035">
    <property type="entry name" value="Acyl_Trfase/lysoPLipase"/>
</dbReference>
<evidence type="ECO:0000256" key="9">
    <source>
        <dbReference type="PROSITE-ProRule" id="PRU01161"/>
    </source>
</evidence>
<feature type="short sequence motif" description="DGA/G" evidence="9">
    <location>
        <begin position="462"/>
        <end position="464"/>
    </location>
</feature>
<protein>
    <submittedName>
        <fullName evidence="12">Cyclic nucleotide-binding domain-containing protein</fullName>
    </submittedName>
</protein>
<evidence type="ECO:0000313" key="13">
    <source>
        <dbReference type="Proteomes" id="UP000288587"/>
    </source>
</evidence>
<dbReference type="OrthoDB" id="8545112at2"/>
<dbReference type="Pfam" id="PF24179">
    <property type="entry name" value="NTE_Ploop"/>
    <property type="match status" value="1"/>
</dbReference>
<dbReference type="GO" id="GO:0004622">
    <property type="term" value="F:phosphatidylcholine lysophospholipase activity"/>
    <property type="evidence" value="ECO:0007669"/>
    <property type="project" value="InterPro"/>
</dbReference>
<keyword evidence="4 9" id="KW-0378">Hydrolase</keyword>
<dbReference type="Gene3D" id="3.40.1090.10">
    <property type="entry name" value="Cytosolic phospholipase A2 catalytic domain"/>
    <property type="match status" value="2"/>
</dbReference>
<feature type="short sequence motif" description="GXSXG" evidence="9">
    <location>
        <begin position="349"/>
        <end position="353"/>
    </location>
</feature>
<dbReference type="PANTHER" id="PTHR14226">
    <property type="entry name" value="NEUROPATHY TARGET ESTERASE/SWISS CHEESE D.MELANOGASTER"/>
    <property type="match status" value="1"/>
</dbReference>
<dbReference type="Gene3D" id="2.60.120.10">
    <property type="entry name" value="Jelly Rolls"/>
    <property type="match status" value="1"/>
</dbReference>
<evidence type="ECO:0000256" key="7">
    <source>
        <dbReference type="ARBA" id="ARBA00023098"/>
    </source>
</evidence>
<keyword evidence="3" id="KW-0812">Transmembrane</keyword>
<keyword evidence="5 9" id="KW-0442">Lipid degradation</keyword>
<evidence type="ECO:0000256" key="8">
    <source>
        <dbReference type="ARBA" id="ARBA00023136"/>
    </source>
</evidence>
<dbReference type="PANTHER" id="PTHR14226:SF29">
    <property type="entry name" value="NEUROPATHY TARGET ESTERASE SWS"/>
    <property type="match status" value="1"/>
</dbReference>
<evidence type="ECO:0000256" key="2">
    <source>
        <dbReference type="ARBA" id="ARBA00006636"/>
    </source>
</evidence>
<comment type="caution">
    <text evidence="12">The sequence shown here is derived from an EMBL/GenBank/DDBJ whole genome shotgun (WGS) entry which is preliminary data.</text>
</comment>
<dbReference type="InterPro" id="IPR018490">
    <property type="entry name" value="cNMP-bd_dom_sf"/>
</dbReference>
<dbReference type="PROSITE" id="PS01237">
    <property type="entry name" value="UPF0028"/>
    <property type="match status" value="1"/>
</dbReference>
<dbReference type="InterPro" id="IPR001423">
    <property type="entry name" value="LysoPLipase_patatin_CS"/>
</dbReference>
<evidence type="ECO:0000256" key="6">
    <source>
        <dbReference type="ARBA" id="ARBA00022989"/>
    </source>
</evidence>
<dbReference type="InterPro" id="IPR002641">
    <property type="entry name" value="PNPLA_dom"/>
</dbReference>
<proteinExistence type="inferred from homology"/>
<reference evidence="12 13" key="1">
    <citation type="submission" date="2019-01" db="EMBL/GenBank/DDBJ databases">
        <authorList>
            <person name="Chen W.-M."/>
        </authorList>
    </citation>
    <scope>NUCLEOTIDE SEQUENCE [LARGE SCALE GENOMIC DNA]</scope>
    <source>
        <strain evidence="12 13">CCP-18</strain>
    </source>
</reference>
<dbReference type="SMART" id="SM00100">
    <property type="entry name" value="cNMP"/>
    <property type="match status" value="1"/>
</dbReference>
<dbReference type="InterPro" id="IPR056556">
    <property type="entry name" value="NTE1_P-loop_dom"/>
</dbReference>
<evidence type="ECO:0000256" key="4">
    <source>
        <dbReference type="ARBA" id="ARBA00022801"/>
    </source>
</evidence>